<reference evidence="2" key="1">
    <citation type="journal article" date="2014" name="Int. J. Syst. Evol. Microbiol.">
        <title>Complete genome sequence of Corynebacterium casei LMG S-19264T (=DSM 44701T), isolated from a smear-ripened cheese.</title>
        <authorList>
            <consortium name="US DOE Joint Genome Institute (JGI-PGF)"/>
            <person name="Walter F."/>
            <person name="Albersmeier A."/>
            <person name="Kalinowski J."/>
            <person name="Ruckert C."/>
        </authorList>
    </citation>
    <scope>NUCLEOTIDE SEQUENCE</scope>
    <source>
        <strain evidence="2">KCTC 12710</strain>
    </source>
</reference>
<dbReference type="AlphaFoldDB" id="A0A918QZ17"/>
<keyword evidence="1" id="KW-0472">Membrane</keyword>
<gene>
    <name evidence="2" type="ORF">GCM10007028_13350</name>
</gene>
<protein>
    <submittedName>
        <fullName evidence="2">Uncharacterized protein</fullName>
    </submittedName>
</protein>
<dbReference type="EMBL" id="BMWZ01000003">
    <property type="protein sequence ID" value="GGZ77412.1"/>
    <property type="molecule type" value="Genomic_DNA"/>
</dbReference>
<evidence type="ECO:0000256" key="1">
    <source>
        <dbReference type="SAM" id="Phobius"/>
    </source>
</evidence>
<keyword evidence="1" id="KW-1133">Transmembrane helix</keyword>
<sequence>MGGEGAMAAANNSLKNNRSLLSKRKDRKALSGSYEHVEIKDFPKATPEKLMEIKERLTRENKQARITYLIGFIVIILILTGGLYAIT</sequence>
<dbReference type="Proteomes" id="UP000636004">
    <property type="component" value="Unassembled WGS sequence"/>
</dbReference>
<reference evidence="2" key="2">
    <citation type="submission" date="2020-09" db="EMBL/GenBank/DDBJ databases">
        <authorList>
            <person name="Sun Q."/>
            <person name="Kim S."/>
        </authorList>
    </citation>
    <scope>NUCLEOTIDE SEQUENCE</scope>
    <source>
        <strain evidence="2">KCTC 12710</strain>
    </source>
</reference>
<evidence type="ECO:0000313" key="3">
    <source>
        <dbReference type="Proteomes" id="UP000636004"/>
    </source>
</evidence>
<keyword evidence="3" id="KW-1185">Reference proteome</keyword>
<keyword evidence="1" id="KW-0812">Transmembrane</keyword>
<proteinExistence type="predicted"/>
<evidence type="ECO:0000313" key="2">
    <source>
        <dbReference type="EMBL" id="GGZ77412.1"/>
    </source>
</evidence>
<accession>A0A918QZ17</accession>
<organism evidence="2 3">
    <name type="scientific">Algibacter mikhailovii</name>
    <dbReference type="NCBI Taxonomy" id="425498"/>
    <lineage>
        <taxon>Bacteria</taxon>
        <taxon>Pseudomonadati</taxon>
        <taxon>Bacteroidota</taxon>
        <taxon>Flavobacteriia</taxon>
        <taxon>Flavobacteriales</taxon>
        <taxon>Flavobacteriaceae</taxon>
        <taxon>Algibacter</taxon>
    </lineage>
</organism>
<feature type="transmembrane region" description="Helical" evidence="1">
    <location>
        <begin position="66"/>
        <end position="86"/>
    </location>
</feature>
<dbReference type="RefSeq" id="WP_189360018.1">
    <property type="nucleotide sequence ID" value="NZ_BMWZ01000003.1"/>
</dbReference>
<comment type="caution">
    <text evidence="2">The sequence shown here is derived from an EMBL/GenBank/DDBJ whole genome shotgun (WGS) entry which is preliminary data.</text>
</comment>
<name>A0A918QZ17_9FLAO</name>